<organism evidence="1 2">
    <name type="scientific">Aeromonas phage AS-szw</name>
    <dbReference type="NCBI Taxonomy" id="2026114"/>
    <lineage>
        <taxon>Viruses</taxon>
        <taxon>Duplodnaviria</taxon>
        <taxon>Heunggongvirae</taxon>
        <taxon>Uroviricota</taxon>
        <taxon>Caudoviricetes</taxon>
        <taxon>Pantevenvirales</taxon>
        <taxon>Straboviridae</taxon>
        <taxon>Emmerichvirinae</taxon>
        <taxon>Ceceduovirus</taxon>
        <taxon>Ceceduovirus aszj</taxon>
    </lineage>
</organism>
<sequence length="85" mass="10143">MIIRLNMHEFYELYPRYQEWVCIEDPSQYAIEAVYNRMMHQKSLNVMEAQEVMAFIAWVENNSCKEDLETLKSTIQYMKGVLNAA</sequence>
<proteinExistence type="predicted"/>
<name>A0A291LE66_9CAUD</name>
<dbReference type="Proteomes" id="UP000230211">
    <property type="component" value="Segment"/>
</dbReference>
<evidence type="ECO:0000313" key="1">
    <source>
        <dbReference type="EMBL" id="ATI17343.1"/>
    </source>
</evidence>
<evidence type="ECO:0000313" key="2">
    <source>
        <dbReference type="Proteomes" id="UP000230211"/>
    </source>
</evidence>
<accession>A0A291LE66</accession>
<protein>
    <submittedName>
        <fullName evidence="1">Uncharacterized protein</fullName>
    </submittedName>
</protein>
<dbReference type="EMBL" id="MF498773">
    <property type="protein sequence ID" value="ATI17343.1"/>
    <property type="molecule type" value="Genomic_DNA"/>
</dbReference>
<reference evidence="1 2" key="1">
    <citation type="submission" date="2017-07" db="EMBL/GenBank/DDBJ databases">
        <title>In vitro design and evaluation of phage cocktails against multidrug-resistant Aeromonas salmonicida.</title>
        <authorList>
            <person name="Chen L."/>
            <person name="Yuan S."/>
            <person name="Ma Y."/>
        </authorList>
    </citation>
    <scope>NUCLEOTIDE SEQUENCE [LARGE SCALE GENOMIC DNA]</scope>
</reference>